<dbReference type="InterPro" id="IPR001680">
    <property type="entry name" value="WD40_rpt"/>
</dbReference>
<dbReference type="Proteomes" id="UP000736164">
    <property type="component" value="Unassembled WGS sequence"/>
</dbReference>
<dbReference type="PROSITE" id="PS50294">
    <property type="entry name" value="WD_REPEATS_REGION"/>
    <property type="match status" value="1"/>
</dbReference>
<dbReference type="SUPFAM" id="SSF50978">
    <property type="entry name" value="WD40 repeat-like"/>
    <property type="match status" value="1"/>
</dbReference>
<protein>
    <recommendedName>
        <fullName evidence="5">DNA damage-binding protein 2</fullName>
    </recommendedName>
    <alternativeName>
        <fullName evidence="14">Damage-specific DNA-binding protein 2</fullName>
    </alternativeName>
</protein>
<keyword evidence="8" id="KW-0677">Repeat</keyword>
<dbReference type="GO" id="GO:0005634">
    <property type="term" value="C:nucleus"/>
    <property type="evidence" value="ECO:0007669"/>
    <property type="project" value="UniProtKB-SubCell"/>
</dbReference>
<comment type="subcellular location">
    <subcellularLocation>
        <location evidence="2">Chromosome</location>
    </subcellularLocation>
    <subcellularLocation>
        <location evidence="1">Nucleus</location>
    </subcellularLocation>
</comment>
<keyword evidence="9" id="KW-0227">DNA damage</keyword>
<keyword evidence="13" id="KW-0539">Nucleus</keyword>
<dbReference type="FunFam" id="2.130.10.10:FF:000161">
    <property type="entry name" value="DNA damage-binding protein 2"/>
    <property type="match status" value="1"/>
</dbReference>
<dbReference type="EMBL" id="JAAWVO010056560">
    <property type="protein sequence ID" value="MBN3321749.1"/>
    <property type="molecule type" value="Genomic_DNA"/>
</dbReference>
<dbReference type="InterPro" id="IPR015943">
    <property type="entry name" value="WD40/YVTN_repeat-like_dom_sf"/>
</dbReference>
<dbReference type="GO" id="GO:0005694">
    <property type="term" value="C:chromosome"/>
    <property type="evidence" value="ECO:0007669"/>
    <property type="project" value="UniProtKB-SubCell"/>
</dbReference>
<feature type="compositionally biased region" description="Basic and acidic residues" evidence="16">
    <location>
        <begin position="18"/>
        <end position="36"/>
    </location>
</feature>
<keyword evidence="7 15" id="KW-0853">WD repeat</keyword>
<dbReference type="Gene3D" id="1.10.287.3280">
    <property type="match status" value="1"/>
</dbReference>
<evidence type="ECO:0000256" key="14">
    <source>
        <dbReference type="ARBA" id="ARBA00031670"/>
    </source>
</evidence>
<evidence type="ECO:0000313" key="17">
    <source>
        <dbReference type="EMBL" id="MBN3321749.1"/>
    </source>
</evidence>
<gene>
    <name evidence="17" type="primary">Ddb2</name>
    <name evidence="17" type="ORF">GTO95_0002489</name>
</gene>
<evidence type="ECO:0000256" key="2">
    <source>
        <dbReference type="ARBA" id="ARBA00004286"/>
    </source>
</evidence>
<dbReference type="SMART" id="SM00320">
    <property type="entry name" value="WD40"/>
    <property type="match status" value="4"/>
</dbReference>
<keyword evidence="6" id="KW-0158">Chromosome</keyword>
<evidence type="ECO:0000256" key="10">
    <source>
        <dbReference type="ARBA" id="ARBA00022786"/>
    </source>
</evidence>
<dbReference type="GO" id="GO:0031464">
    <property type="term" value="C:Cul4A-RING E3 ubiquitin ligase complex"/>
    <property type="evidence" value="ECO:0007669"/>
    <property type="project" value="UniProtKB-ARBA"/>
</dbReference>
<keyword evidence="18" id="KW-1185">Reference proteome</keyword>
<evidence type="ECO:0000256" key="1">
    <source>
        <dbReference type="ARBA" id="ARBA00004123"/>
    </source>
</evidence>
<evidence type="ECO:0000256" key="3">
    <source>
        <dbReference type="ARBA" id="ARBA00004906"/>
    </source>
</evidence>
<evidence type="ECO:0000256" key="13">
    <source>
        <dbReference type="ARBA" id="ARBA00023242"/>
    </source>
</evidence>
<evidence type="ECO:0000256" key="15">
    <source>
        <dbReference type="PROSITE-ProRule" id="PRU00221"/>
    </source>
</evidence>
<feature type="region of interest" description="Disordered" evidence="16">
    <location>
        <begin position="438"/>
        <end position="506"/>
    </location>
</feature>
<dbReference type="Gene3D" id="2.130.10.10">
    <property type="entry name" value="YVTN repeat-like/Quinoprotein amine dehydrogenase"/>
    <property type="match status" value="1"/>
</dbReference>
<dbReference type="AlphaFoldDB" id="A0A8J7NXZ8"/>
<comment type="pathway">
    <text evidence="3">Protein modification; protein ubiquitination.</text>
</comment>
<feature type="non-terminal residue" evidence="17">
    <location>
        <position position="506"/>
    </location>
</feature>
<evidence type="ECO:0000256" key="6">
    <source>
        <dbReference type="ARBA" id="ARBA00022454"/>
    </source>
</evidence>
<dbReference type="InterPro" id="IPR033312">
    <property type="entry name" value="DDB2"/>
</dbReference>
<keyword evidence="12" id="KW-0234">DNA repair</keyword>
<evidence type="ECO:0000256" key="16">
    <source>
        <dbReference type="SAM" id="MobiDB-lite"/>
    </source>
</evidence>
<dbReference type="GO" id="GO:0003684">
    <property type="term" value="F:damaged DNA binding"/>
    <property type="evidence" value="ECO:0007669"/>
    <property type="project" value="InterPro"/>
</dbReference>
<reference evidence="17" key="1">
    <citation type="journal article" date="2021" name="Cell">
        <title>Tracing the genetic footprints of vertebrate landing in non-teleost ray-finned fishes.</title>
        <authorList>
            <person name="Bi X."/>
            <person name="Wang K."/>
            <person name="Yang L."/>
            <person name="Pan H."/>
            <person name="Jiang H."/>
            <person name="Wei Q."/>
            <person name="Fang M."/>
            <person name="Yu H."/>
            <person name="Zhu C."/>
            <person name="Cai Y."/>
            <person name="He Y."/>
            <person name="Gan X."/>
            <person name="Zeng H."/>
            <person name="Yu D."/>
            <person name="Zhu Y."/>
            <person name="Jiang H."/>
            <person name="Qiu Q."/>
            <person name="Yang H."/>
            <person name="Zhang Y.E."/>
            <person name="Wang W."/>
            <person name="Zhu M."/>
            <person name="He S."/>
            <person name="Zhang G."/>
        </authorList>
    </citation>
    <scope>NUCLEOTIDE SEQUENCE</scope>
    <source>
        <strain evidence="17">Allg_001</strain>
    </source>
</reference>
<keyword evidence="10" id="KW-0833">Ubl conjugation pathway</keyword>
<dbReference type="GO" id="GO:0034644">
    <property type="term" value="P:cellular response to UV"/>
    <property type="evidence" value="ECO:0007669"/>
    <property type="project" value="UniProtKB-ARBA"/>
</dbReference>
<dbReference type="InterPro" id="IPR036322">
    <property type="entry name" value="WD40_repeat_dom_sf"/>
</dbReference>
<dbReference type="PANTHER" id="PTHR15169:SF0">
    <property type="entry name" value="DNA DAMAGE-BINDING PROTEIN 2"/>
    <property type="match status" value="1"/>
</dbReference>
<evidence type="ECO:0000256" key="9">
    <source>
        <dbReference type="ARBA" id="ARBA00022763"/>
    </source>
</evidence>
<feature type="compositionally biased region" description="Basic and acidic residues" evidence="16">
    <location>
        <begin position="489"/>
        <end position="506"/>
    </location>
</feature>
<evidence type="ECO:0000256" key="5">
    <source>
        <dbReference type="ARBA" id="ARBA00014580"/>
    </source>
</evidence>
<dbReference type="PROSITE" id="PS00678">
    <property type="entry name" value="WD_REPEATS_1"/>
    <property type="match status" value="1"/>
</dbReference>
<evidence type="ECO:0000256" key="8">
    <source>
        <dbReference type="ARBA" id="ARBA00022737"/>
    </source>
</evidence>
<feature type="region of interest" description="Disordered" evidence="16">
    <location>
        <begin position="1"/>
        <end position="61"/>
    </location>
</feature>
<proteinExistence type="inferred from homology"/>
<dbReference type="PANTHER" id="PTHR15169">
    <property type="entry name" value="DAMAGE-SPECIFIC DNA BINDING PROTEIN 2"/>
    <property type="match status" value="1"/>
</dbReference>
<feature type="repeat" description="WD" evidence="15">
    <location>
        <begin position="243"/>
        <end position="279"/>
    </location>
</feature>
<feature type="non-terminal residue" evidence="17">
    <location>
        <position position="1"/>
    </location>
</feature>
<accession>A0A8J7NXZ8</accession>
<name>A0A8J7NXZ8_ATRSP</name>
<dbReference type="Pfam" id="PF00400">
    <property type="entry name" value="WD40"/>
    <property type="match status" value="1"/>
</dbReference>
<keyword evidence="11" id="KW-0238">DNA-binding</keyword>
<organism evidence="17 18">
    <name type="scientific">Atractosteus spatula</name>
    <name type="common">Alligator gar</name>
    <name type="synonym">Lepisosteus spatula</name>
    <dbReference type="NCBI Taxonomy" id="7917"/>
    <lineage>
        <taxon>Eukaryota</taxon>
        <taxon>Metazoa</taxon>
        <taxon>Chordata</taxon>
        <taxon>Craniata</taxon>
        <taxon>Vertebrata</taxon>
        <taxon>Euteleostomi</taxon>
        <taxon>Actinopterygii</taxon>
        <taxon>Neopterygii</taxon>
        <taxon>Holostei</taxon>
        <taxon>Semionotiformes</taxon>
        <taxon>Lepisosteidae</taxon>
        <taxon>Atractosteus</taxon>
    </lineage>
</organism>
<comment type="similarity">
    <text evidence="4">Belongs to the WD repeat DDB2/WDR76 family.</text>
</comment>
<evidence type="ECO:0000256" key="11">
    <source>
        <dbReference type="ARBA" id="ARBA00023125"/>
    </source>
</evidence>
<comment type="caution">
    <text evidence="17">The sequence shown here is derived from an EMBL/GenBank/DDBJ whole genome shotgun (WGS) entry which is preliminary data.</text>
</comment>
<evidence type="ECO:0000256" key="7">
    <source>
        <dbReference type="ARBA" id="ARBA00022574"/>
    </source>
</evidence>
<dbReference type="InterPro" id="IPR019775">
    <property type="entry name" value="WD40_repeat_CS"/>
</dbReference>
<feature type="compositionally biased region" description="Basic and acidic residues" evidence="16">
    <location>
        <begin position="462"/>
        <end position="471"/>
    </location>
</feature>
<evidence type="ECO:0000256" key="12">
    <source>
        <dbReference type="ARBA" id="ARBA00023204"/>
    </source>
</evidence>
<evidence type="ECO:0000256" key="4">
    <source>
        <dbReference type="ARBA" id="ARBA00005434"/>
    </source>
</evidence>
<dbReference type="PROSITE" id="PS50082">
    <property type="entry name" value="WD_REPEATS_2"/>
    <property type="match status" value="1"/>
</dbReference>
<dbReference type="GO" id="GO:0006281">
    <property type="term" value="P:DNA repair"/>
    <property type="evidence" value="ECO:0007669"/>
    <property type="project" value="UniProtKB-KW"/>
</dbReference>
<sequence>MAKKKVLLDSAVPKRQKERPSTSRSKRAEPSEEPLSRKLKKKKEGVPGKAEARSGLQNNGESVGFQKAARQNSIVHYVYKHSLGQNIQAQMRQCLQQPFLRFLNSYSLFHAASPFDRRVTCLEWHPTCPSTLAVGSKGGDIVLLDYEMSKNTRFIQGMGAGGSITDMKFNPFNPSQLFTSSVGGTTSLQDFTGNTVKVFASTHQWDVWFCSVDVSPSRQVVVTGDNVGRVLLLGMDGTKVWNQKLHKAKVTHVEFNQRCDWLMATASVDHTVKIWDLRSIGDKNSFLHELPHKKAVNSAYFNPTDGSKLLTTDQYDEIRLYSCADFSKPQNVIIHPHRQFQHLTPIKATWHPLYDLVVAGRYPDNRVSPDELRTIDVFDASTGEVVCQLHDPNAPGIISLNKFNLMGDTLGSGMGFNILIWSREEMLRSRQERLIRARGDDLGMGSTASTSLGLRGARRRAGRESTESTERTKRKKKLASSESGKTQPKTKEKNTKPQRDRTKKND</sequence>
<evidence type="ECO:0000313" key="18">
    <source>
        <dbReference type="Proteomes" id="UP000736164"/>
    </source>
</evidence>